<keyword evidence="1" id="KW-0862">Zinc</keyword>
<accession>A0A2V5GPQ1</accession>
<evidence type="ECO:0000313" key="3">
    <source>
        <dbReference type="EMBL" id="PYI12999.1"/>
    </source>
</evidence>
<sequence>MSYATHPTPLTCMVRCNTHAHAVDGFCGLCHGPPAPGSPLKWHCTGCSVDFHTECFRRWMDRALRVSLVSTCPSCRSRWEMILTGPEARIERNFLSFEG</sequence>
<proteinExistence type="predicted"/>
<dbReference type="InterPro" id="IPR013083">
    <property type="entry name" value="Znf_RING/FYVE/PHD"/>
</dbReference>
<dbReference type="InterPro" id="IPR001841">
    <property type="entry name" value="Znf_RING"/>
</dbReference>
<dbReference type="GO" id="GO:0008270">
    <property type="term" value="F:zinc ion binding"/>
    <property type="evidence" value="ECO:0007669"/>
    <property type="project" value="UniProtKB-KW"/>
</dbReference>
<dbReference type="AlphaFoldDB" id="A0A2V5GPQ1"/>
<dbReference type="PROSITE" id="PS50089">
    <property type="entry name" value="ZF_RING_2"/>
    <property type="match status" value="1"/>
</dbReference>
<organism evidence="3 4">
    <name type="scientific">Aspergillus violaceofuscus (strain CBS 115571)</name>
    <dbReference type="NCBI Taxonomy" id="1450538"/>
    <lineage>
        <taxon>Eukaryota</taxon>
        <taxon>Fungi</taxon>
        <taxon>Dikarya</taxon>
        <taxon>Ascomycota</taxon>
        <taxon>Pezizomycotina</taxon>
        <taxon>Eurotiomycetes</taxon>
        <taxon>Eurotiomycetidae</taxon>
        <taxon>Eurotiales</taxon>
        <taxon>Aspergillaceae</taxon>
        <taxon>Aspergillus</taxon>
    </lineage>
</organism>
<evidence type="ECO:0000313" key="4">
    <source>
        <dbReference type="Proteomes" id="UP000249829"/>
    </source>
</evidence>
<reference evidence="3 4" key="1">
    <citation type="submission" date="2018-02" db="EMBL/GenBank/DDBJ databases">
        <title>The genomes of Aspergillus section Nigri reveals drivers in fungal speciation.</title>
        <authorList>
            <consortium name="DOE Joint Genome Institute"/>
            <person name="Vesth T.C."/>
            <person name="Nybo J."/>
            <person name="Theobald S."/>
            <person name="Brandl J."/>
            <person name="Frisvad J.C."/>
            <person name="Nielsen K.F."/>
            <person name="Lyhne E.K."/>
            <person name="Kogle M.E."/>
            <person name="Kuo A."/>
            <person name="Riley R."/>
            <person name="Clum A."/>
            <person name="Nolan M."/>
            <person name="Lipzen A."/>
            <person name="Salamov A."/>
            <person name="Henrissat B."/>
            <person name="Wiebenga A."/>
            <person name="De vries R.P."/>
            <person name="Grigoriev I.V."/>
            <person name="Mortensen U.H."/>
            <person name="Andersen M.R."/>
            <person name="Baker S.E."/>
        </authorList>
    </citation>
    <scope>NUCLEOTIDE SEQUENCE [LARGE SCALE GENOMIC DNA]</scope>
    <source>
        <strain evidence="3 4">CBS 115571</strain>
    </source>
</reference>
<dbReference type="SUPFAM" id="SSF57850">
    <property type="entry name" value="RING/U-box"/>
    <property type="match status" value="1"/>
</dbReference>
<name>A0A2V5GPQ1_ASPV1</name>
<evidence type="ECO:0000256" key="1">
    <source>
        <dbReference type="PROSITE-ProRule" id="PRU00175"/>
    </source>
</evidence>
<keyword evidence="1" id="KW-0863">Zinc-finger</keyword>
<evidence type="ECO:0000259" key="2">
    <source>
        <dbReference type="PROSITE" id="PS50089"/>
    </source>
</evidence>
<protein>
    <recommendedName>
        <fullName evidence="2">RING-type domain-containing protein</fullName>
    </recommendedName>
</protein>
<gene>
    <name evidence="3" type="ORF">BO99DRAFT_438637</name>
</gene>
<keyword evidence="4" id="KW-1185">Reference proteome</keyword>
<dbReference type="Proteomes" id="UP000249829">
    <property type="component" value="Unassembled WGS sequence"/>
</dbReference>
<dbReference type="EMBL" id="KZ825270">
    <property type="protein sequence ID" value="PYI12999.1"/>
    <property type="molecule type" value="Genomic_DNA"/>
</dbReference>
<dbReference type="Gene3D" id="3.30.40.10">
    <property type="entry name" value="Zinc/RING finger domain, C3HC4 (zinc finger)"/>
    <property type="match status" value="1"/>
</dbReference>
<dbReference type="OMA" id="CNTHAHA"/>
<keyword evidence="1" id="KW-0479">Metal-binding</keyword>
<feature type="domain" description="RING-type" evidence="2">
    <location>
        <begin position="27"/>
        <end position="76"/>
    </location>
</feature>